<evidence type="ECO:0000313" key="2">
    <source>
        <dbReference type="EMBL" id="PRM93681.1"/>
    </source>
</evidence>
<dbReference type="Gene3D" id="3.40.50.300">
    <property type="entry name" value="P-loop containing nucleotide triphosphate hydrolases"/>
    <property type="match status" value="1"/>
</dbReference>
<dbReference type="InterPro" id="IPR027417">
    <property type="entry name" value="P-loop_NTPase"/>
</dbReference>
<name>A0A2S9T4C2_9BACT</name>
<dbReference type="AlphaFoldDB" id="A0A2S9T4C2"/>
<feature type="domain" description="ATPase AAA-type core" evidence="1">
    <location>
        <begin position="229"/>
        <end position="467"/>
    </location>
</feature>
<dbReference type="InterPro" id="IPR003959">
    <property type="entry name" value="ATPase_AAA_core"/>
</dbReference>
<organism evidence="2 3">
    <name type="scientific">Aliarcobacter cryaerophilus</name>
    <dbReference type="NCBI Taxonomy" id="28198"/>
    <lineage>
        <taxon>Bacteria</taxon>
        <taxon>Pseudomonadati</taxon>
        <taxon>Campylobacterota</taxon>
        <taxon>Epsilonproteobacteria</taxon>
        <taxon>Campylobacterales</taxon>
        <taxon>Arcobacteraceae</taxon>
        <taxon>Aliarcobacter</taxon>
    </lineage>
</organism>
<evidence type="ECO:0000313" key="3">
    <source>
        <dbReference type="Proteomes" id="UP000238281"/>
    </source>
</evidence>
<sequence>MNKENNINLIFSNMELEPKQNEIIIFPDKDNWNDFGHRIKCSFIINHASKENEIYRDTIFFGFQLKKNKEISNINTDSSIISTNELKNLSSIFNETKENLLSKENIPDFFTMLPNMQSYRKLVHFYGVKLANELLLIMNDLIVKKQKNKHDEWVKNAIETSVFKFGFMRNSEPFFAYSNADSILNGLTEEKFDNISNNLTLTFKLSNFANEHRINLKYSHNSLIPKRINILIGKNGLGKSQALNKFCRSALRYKNEEHFLIDEKSFGSRPMINRLLAIGTPGETTNTFPVERLSSQKLYYRRLNLTRNSRTPNSRNTIELLVQLARSEEYIGGSDRWNIFVTSLNKAFENITISLLLKNGSYCSINDLDKNRGEAHRLELFSNLDHSSEPFVFCEGTHFPLSSGQLTFFKFALLSSLFIENGSFVLMDEPETHLHPNLISDFINLLDFLLEKTGSFALLATHSAYLVREVSREQVHIFKVDEEKNISIVQPRLRTFGANVDRISEFVFEDNIENKLIEKILHKIKDRSFNSIDNEIGHEISLPSLMAIKRYLEKN</sequence>
<dbReference type="SUPFAM" id="SSF52540">
    <property type="entry name" value="P-loop containing nucleoside triphosphate hydrolases"/>
    <property type="match status" value="1"/>
</dbReference>
<dbReference type="Pfam" id="PF13304">
    <property type="entry name" value="AAA_21"/>
    <property type="match status" value="1"/>
</dbReference>
<dbReference type="PANTHER" id="PTHR43581">
    <property type="entry name" value="ATP/GTP PHOSPHATASE"/>
    <property type="match status" value="1"/>
</dbReference>
<accession>A0A2S9T4C2</accession>
<dbReference type="InterPro" id="IPR051396">
    <property type="entry name" value="Bact_Antivir_Def_Nuclease"/>
</dbReference>
<dbReference type="EMBL" id="NXGE01000007">
    <property type="protein sequence ID" value="PRM93681.1"/>
    <property type="molecule type" value="Genomic_DNA"/>
</dbReference>
<dbReference type="GO" id="GO:0005524">
    <property type="term" value="F:ATP binding"/>
    <property type="evidence" value="ECO:0007669"/>
    <property type="project" value="InterPro"/>
</dbReference>
<protein>
    <recommendedName>
        <fullName evidence="1">ATPase AAA-type core domain-containing protein</fullName>
    </recommendedName>
</protein>
<dbReference type="GO" id="GO:0016887">
    <property type="term" value="F:ATP hydrolysis activity"/>
    <property type="evidence" value="ECO:0007669"/>
    <property type="project" value="InterPro"/>
</dbReference>
<dbReference type="RefSeq" id="WP_105915933.1">
    <property type="nucleotide sequence ID" value="NZ_NXGE01000007.1"/>
</dbReference>
<gene>
    <name evidence="2" type="ORF">CJ673_09410</name>
</gene>
<reference evidence="2 3" key="1">
    <citation type="submission" date="2017-09" db="EMBL/GenBank/DDBJ databases">
        <title>Reassesment of A. cryaerophilus.</title>
        <authorList>
            <person name="Perez-Cataluna A."/>
            <person name="Collado L."/>
            <person name="Salgado O."/>
            <person name="Lefinanco V."/>
            <person name="Figueras M.J."/>
        </authorList>
    </citation>
    <scope>NUCLEOTIDE SEQUENCE [LARGE SCALE GENOMIC DNA]</scope>
    <source>
        <strain evidence="2 3">LMG 10210</strain>
    </source>
</reference>
<dbReference type="PANTHER" id="PTHR43581:SF4">
    <property type="entry name" value="ATP_GTP PHOSPHATASE"/>
    <property type="match status" value="1"/>
</dbReference>
<comment type="caution">
    <text evidence="2">The sequence shown here is derived from an EMBL/GenBank/DDBJ whole genome shotgun (WGS) entry which is preliminary data.</text>
</comment>
<evidence type="ECO:0000259" key="1">
    <source>
        <dbReference type="Pfam" id="PF13304"/>
    </source>
</evidence>
<proteinExistence type="predicted"/>
<dbReference type="Proteomes" id="UP000238281">
    <property type="component" value="Unassembled WGS sequence"/>
</dbReference>